<dbReference type="GO" id="GO:0006654">
    <property type="term" value="P:phosphatidic acid biosynthetic process"/>
    <property type="evidence" value="ECO:0007669"/>
    <property type="project" value="TreeGrafter"/>
</dbReference>
<reference evidence="7 8" key="1">
    <citation type="submission" date="2019-03" db="EMBL/GenBank/DDBJ databases">
        <title>Genomic Encyclopedia of Type Strains, Phase IV (KMG-IV): sequencing the most valuable type-strain genomes for metagenomic binning, comparative biology and taxonomic classification.</title>
        <authorList>
            <person name="Goeker M."/>
        </authorList>
    </citation>
    <scope>NUCLEOTIDE SEQUENCE [LARGE SCALE GENOMIC DNA]</scope>
    <source>
        <strain evidence="7 8">DSM 101688</strain>
    </source>
</reference>
<dbReference type="Pfam" id="PF01553">
    <property type="entry name" value="Acyltransferase"/>
    <property type="match status" value="1"/>
</dbReference>
<keyword evidence="4" id="KW-0443">Lipid metabolism</keyword>
<protein>
    <submittedName>
        <fullName evidence="7">Lyso-ornithine lipid acyltransferase</fullName>
    </submittedName>
</protein>
<evidence type="ECO:0000313" key="8">
    <source>
        <dbReference type="Proteomes" id="UP000295304"/>
    </source>
</evidence>
<evidence type="ECO:0000256" key="5">
    <source>
        <dbReference type="ARBA" id="ARBA00023315"/>
    </source>
</evidence>
<comment type="caution">
    <text evidence="7">The sequence shown here is derived from an EMBL/GenBank/DDBJ whole genome shotgun (WGS) entry which is preliminary data.</text>
</comment>
<dbReference type="CDD" id="cd07989">
    <property type="entry name" value="LPLAT_AGPAT-like"/>
    <property type="match status" value="1"/>
</dbReference>
<gene>
    <name evidence="7" type="ORF">EDD55_103165</name>
</gene>
<evidence type="ECO:0000256" key="3">
    <source>
        <dbReference type="ARBA" id="ARBA00022679"/>
    </source>
</evidence>
<evidence type="ECO:0000313" key="7">
    <source>
        <dbReference type="EMBL" id="TCS63543.1"/>
    </source>
</evidence>
<keyword evidence="8" id="KW-1185">Reference proteome</keyword>
<dbReference type="EMBL" id="SLZW01000003">
    <property type="protein sequence ID" value="TCS63543.1"/>
    <property type="molecule type" value="Genomic_DNA"/>
</dbReference>
<feature type="domain" description="Phospholipid/glycerol acyltransferase" evidence="6">
    <location>
        <begin position="80"/>
        <end position="194"/>
    </location>
</feature>
<keyword evidence="2" id="KW-0444">Lipid biosynthesis</keyword>
<dbReference type="GO" id="GO:0003841">
    <property type="term" value="F:1-acylglycerol-3-phosphate O-acyltransferase activity"/>
    <property type="evidence" value="ECO:0007669"/>
    <property type="project" value="TreeGrafter"/>
</dbReference>
<dbReference type="AlphaFoldDB" id="A0A4R3JEB0"/>
<evidence type="ECO:0000256" key="2">
    <source>
        <dbReference type="ARBA" id="ARBA00022516"/>
    </source>
</evidence>
<dbReference type="PANTHER" id="PTHR10434">
    <property type="entry name" value="1-ACYL-SN-GLYCEROL-3-PHOSPHATE ACYLTRANSFERASE"/>
    <property type="match status" value="1"/>
</dbReference>
<keyword evidence="5 7" id="KW-0012">Acyltransferase</keyword>
<dbReference type="Proteomes" id="UP000295304">
    <property type="component" value="Unassembled WGS sequence"/>
</dbReference>
<evidence type="ECO:0000259" key="6">
    <source>
        <dbReference type="SMART" id="SM00563"/>
    </source>
</evidence>
<evidence type="ECO:0000256" key="1">
    <source>
        <dbReference type="ARBA" id="ARBA00005189"/>
    </source>
</evidence>
<dbReference type="OrthoDB" id="9806880at2"/>
<comment type="pathway">
    <text evidence="1">Lipid metabolism.</text>
</comment>
<organism evidence="7 8">
    <name type="scientific">Varunaivibrio sulfuroxidans</name>
    <dbReference type="NCBI Taxonomy" id="1773489"/>
    <lineage>
        <taxon>Bacteria</taxon>
        <taxon>Pseudomonadati</taxon>
        <taxon>Pseudomonadota</taxon>
        <taxon>Alphaproteobacteria</taxon>
        <taxon>Rhodospirillales</taxon>
        <taxon>Magnetovibrionaceae</taxon>
        <taxon>Varunaivibrio</taxon>
    </lineage>
</organism>
<accession>A0A4R3JEB0</accession>
<dbReference type="SUPFAM" id="SSF69593">
    <property type="entry name" value="Glycerol-3-phosphate (1)-acyltransferase"/>
    <property type="match status" value="1"/>
</dbReference>
<proteinExistence type="predicted"/>
<evidence type="ECO:0000256" key="4">
    <source>
        <dbReference type="ARBA" id="ARBA00023098"/>
    </source>
</evidence>
<keyword evidence="3 7" id="KW-0808">Transferase</keyword>
<name>A0A4R3JEB0_9PROT</name>
<sequence>MKTQTALRLLAIVRMTARAGAFVALTVLLVPPYLLVYPLGRLGRDGIARLYFRGCVALTGLRLRVSGATNAGAANRDGPVLFVANHVSYLDIPVLGALCRGTFIAKGEVSRWPVFGPLARLSGTVFVSRINATLNDERNILAERLNAGENFFLFPEGTSSDGSLVGPFKSALFSPAHMRNTLALRVQPVTIAYATDRKGRRLGPVERDRYAWYGDMEMFGHLLRVFMLPGAIVDVRFHRAVAAHDFADRKTLAQHSHDAVSRGLSDILGRPRDGAAADRATLYDAAAE</sequence>
<dbReference type="InterPro" id="IPR002123">
    <property type="entry name" value="Plipid/glycerol_acylTrfase"/>
</dbReference>
<dbReference type="SMART" id="SM00563">
    <property type="entry name" value="PlsC"/>
    <property type="match status" value="1"/>
</dbReference>
<dbReference type="PANTHER" id="PTHR10434:SF64">
    <property type="entry name" value="1-ACYL-SN-GLYCEROL-3-PHOSPHATE ACYLTRANSFERASE-RELATED"/>
    <property type="match status" value="1"/>
</dbReference>
<dbReference type="RefSeq" id="WP_132938518.1">
    <property type="nucleotide sequence ID" value="NZ_CP119676.1"/>
</dbReference>